<dbReference type="PANTHER" id="PTHR10257:SF3">
    <property type="entry name" value="SERINE_THREONINE-PROTEIN PHOSPHATASE 2A 56 KDA REGULATORY SUBUNIT GAMMA ISOFORM"/>
    <property type="match status" value="1"/>
</dbReference>
<organism evidence="1 2">
    <name type="scientific">Anaeramoeba ignava</name>
    <name type="common">Anaerobic marine amoeba</name>
    <dbReference type="NCBI Taxonomy" id="1746090"/>
    <lineage>
        <taxon>Eukaryota</taxon>
        <taxon>Metamonada</taxon>
        <taxon>Anaeramoebidae</taxon>
        <taxon>Anaeramoeba</taxon>
    </lineage>
</organism>
<gene>
    <name evidence="1" type="ORF">M0811_00864</name>
</gene>
<keyword evidence="2" id="KW-1185">Reference proteome</keyword>
<dbReference type="OrthoDB" id="10264446at2759"/>
<dbReference type="EMBL" id="JAPDFW010000070">
    <property type="protein sequence ID" value="KAJ5074235.1"/>
    <property type="molecule type" value="Genomic_DNA"/>
</dbReference>
<protein>
    <submittedName>
        <fullName evidence="1">Well-rounded isoform b</fullName>
    </submittedName>
</protein>
<dbReference type="Proteomes" id="UP001149090">
    <property type="component" value="Unassembled WGS sequence"/>
</dbReference>
<dbReference type="InterPro" id="IPR002554">
    <property type="entry name" value="PP2A_B56"/>
</dbReference>
<dbReference type="GO" id="GO:0019888">
    <property type="term" value="F:protein phosphatase regulator activity"/>
    <property type="evidence" value="ECO:0007669"/>
    <property type="project" value="InterPro"/>
</dbReference>
<dbReference type="AlphaFoldDB" id="A0A9Q0LM09"/>
<dbReference type="Gene3D" id="1.25.10.10">
    <property type="entry name" value="Leucine-rich Repeat Variant"/>
    <property type="match status" value="1"/>
</dbReference>
<dbReference type="GO" id="GO:0000159">
    <property type="term" value="C:protein phosphatase type 2A complex"/>
    <property type="evidence" value="ECO:0007669"/>
    <property type="project" value="InterPro"/>
</dbReference>
<name>A0A9Q0LM09_ANAIG</name>
<dbReference type="Pfam" id="PF01603">
    <property type="entry name" value="B56"/>
    <property type="match status" value="1"/>
</dbReference>
<dbReference type="SUPFAM" id="SSF48371">
    <property type="entry name" value="ARM repeat"/>
    <property type="match status" value="1"/>
</dbReference>
<dbReference type="InterPro" id="IPR016024">
    <property type="entry name" value="ARM-type_fold"/>
</dbReference>
<accession>A0A9Q0LM09</accession>
<dbReference type="PANTHER" id="PTHR10257">
    <property type="entry name" value="SERINE/THREONINE PROTEIN PHOSPHATASE 2A PP2A REGULATORY SUBUNIT B"/>
    <property type="match status" value="1"/>
</dbReference>
<dbReference type="GO" id="GO:0007165">
    <property type="term" value="P:signal transduction"/>
    <property type="evidence" value="ECO:0007669"/>
    <property type="project" value="InterPro"/>
</dbReference>
<evidence type="ECO:0000313" key="2">
    <source>
        <dbReference type="Proteomes" id="UP001149090"/>
    </source>
</evidence>
<reference evidence="1" key="1">
    <citation type="submission" date="2022-10" db="EMBL/GenBank/DDBJ databases">
        <title>Novel sulphate-reducing endosymbionts in the free-living metamonad Anaeramoeba.</title>
        <authorList>
            <person name="Jerlstrom-Hultqvist J."/>
            <person name="Cepicka I."/>
            <person name="Gallot-Lavallee L."/>
            <person name="Salas-Leiva D."/>
            <person name="Curtis B.A."/>
            <person name="Zahonova K."/>
            <person name="Pipaliya S."/>
            <person name="Dacks J."/>
            <person name="Roger A.J."/>
        </authorList>
    </citation>
    <scope>NUCLEOTIDE SEQUENCE</scope>
    <source>
        <strain evidence="1">BMAN</strain>
    </source>
</reference>
<evidence type="ECO:0000313" key="1">
    <source>
        <dbReference type="EMBL" id="KAJ5074235.1"/>
    </source>
</evidence>
<comment type="caution">
    <text evidence="1">The sequence shown here is derived from an EMBL/GenBank/DDBJ whole genome shotgun (WGS) entry which is preliminary data.</text>
</comment>
<proteinExistence type="predicted"/>
<sequence length="426" mass="50801">MNNKVPFLFVKPYKARSQFFKNGIMINLDCWYFGDLIKTIKTETIQDIETWFLFVFKNCNSNKDLILQFEFQLLFSFSFLYEIFPNKMTNQIFFQVISKIKLILSKPNKGNNLNFFEDFFQLLEKIILEKHLDPIQMKETFDIPFMKKIFSFIHDENPSIRQNTLLILHHIYEQMISNRRFIRSKIQDKLLNQIIGDSFQTGTIELLEFLYSIVSGFAVPLNPKHIQMFKTYLLPLHTNSHFSEFFYPFLDCIISMISKMDTLFLDFFPYLITHWPQTNSKKQVLFILEISCSLKVVSLDVSSKIIKDIFDFLAFHIHSFHFGVCDQCFDLISKNPFKSLVKNFPNHFDQILLPKLKSFHHWNQETEKKCEITLELIQKIFQKKSIKSKLGVHYSNNLILNDPKNNSIFLKKKKKKEKKKKKNENY</sequence>
<dbReference type="InterPro" id="IPR011989">
    <property type="entry name" value="ARM-like"/>
</dbReference>